<keyword evidence="2" id="KW-1133">Transmembrane helix</keyword>
<sequence>MNLQRTIILAIVFNILSFTIVNAQSIRKEERESPFPNSKFLEGENIQWGNLIVPENWESLKGEVKIAYSVLNNKKSKNNSEAVVFIQGGPGASGTETIWQWVNHPIRENKDIILFDIRGTGLSEPRLCPDLGKKMLEILSKNQKEEEDEKEKINTVISCKTDLISKGIDISSYNSLAIAKDMNALKTSLGYEKWSIYGVSYGTHVAQVYASNYPNDIESLILDSPISRISSYYEKNTEGFMSGLLKVFKKCKDDPACNSSYKDLDTMFFDVIKDLKINPITVKVDAKFLKSKEFTFNSEDFKIVIQQALYHKQMIEVIPLLISQFKERNKKALSNLVPSFASLLSMDYGVYYCFSCEEVLPLNDFSIFNKESRKYEGLDGGVAFYESDFMVCEKWGKIERDSLFMMNNSTKNLKRDIPTVIISGEYDPITPPTNGSELSAKLTESKFLEIPTYGHSASFTQKGSKLVSDFLSNIGIKSGAKLFSDIKPVHLVNDVTINSGVFKMGNSFNKLDPVFLSPLVIAFVLMIFFIINYTIKIFKKEYSKKADSIIRLMGMFTSIVGILCFALLVRGISETAAGNYFILAFGLPSSFDYVFTAITIFTFLLILSFVYYFLKLKSIRDRSIVFSLLFSNLLCIVYLMYWGII</sequence>
<dbReference type="Proteomes" id="UP000222163">
    <property type="component" value="Unassembled WGS sequence"/>
</dbReference>
<dbReference type="InterPro" id="IPR013595">
    <property type="entry name" value="Pept_S33_TAP-like_C"/>
</dbReference>
<gene>
    <name evidence="6" type="ORF">CSC81_14650</name>
    <name evidence="5" type="ORF">Q8W23_14520</name>
</gene>
<feature type="domain" description="Peptidase S33 tripeptidyl aminopeptidase-like C-terminal" evidence="4">
    <location>
        <begin position="387"/>
        <end position="472"/>
    </location>
</feature>
<dbReference type="AlphaFoldDB" id="A0A2G1BQP4"/>
<keyword evidence="2" id="KW-0812">Transmembrane</keyword>
<feature type="transmembrane region" description="Helical" evidence="2">
    <location>
        <begin position="626"/>
        <end position="644"/>
    </location>
</feature>
<reference evidence="5 8" key="3">
    <citation type="submission" date="2023-07" db="EMBL/GenBank/DDBJ databases">
        <title>Genome content predicts the carbon catabolic preferences of heterotrophic bacteria.</title>
        <authorList>
            <person name="Gralka M."/>
        </authorList>
    </citation>
    <scope>NUCLEOTIDE SEQUENCE [LARGE SCALE GENOMIC DNA]</scope>
    <source>
        <strain evidence="5 8">4G03</strain>
    </source>
</reference>
<reference evidence="6" key="2">
    <citation type="submission" date="2017-10" db="EMBL/GenBank/DDBJ databases">
        <authorList>
            <person name="Enke T.N."/>
            <person name="Cordero O.X."/>
        </authorList>
    </citation>
    <scope>NUCLEOTIDE SEQUENCE</scope>
    <source>
        <strain evidence="6">4G03</strain>
    </source>
</reference>
<dbReference type="EMBL" id="JAUYVU010000013">
    <property type="protein sequence ID" value="MDP2542689.1"/>
    <property type="molecule type" value="Genomic_DNA"/>
</dbReference>
<evidence type="ECO:0000313" key="6">
    <source>
        <dbReference type="EMBL" id="PHN96383.1"/>
    </source>
</evidence>
<evidence type="ECO:0000313" key="8">
    <source>
        <dbReference type="Proteomes" id="UP001242342"/>
    </source>
</evidence>
<dbReference type="GO" id="GO:0004177">
    <property type="term" value="F:aminopeptidase activity"/>
    <property type="evidence" value="ECO:0007669"/>
    <property type="project" value="UniProtKB-EC"/>
</dbReference>
<feature type="transmembrane region" description="Helical" evidence="2">
    <location>
        <begin position="514"/>
        <end position="531"/>
    </location>
</feature>
<accession>A0A2G1BQP4</accession>
<dbReference type="InterPro" id="IPR029058">
    <property type="entry name" value="AB_hydrolase_fold"/>
</dbReference>
<name>A0A2G1BQP4_9FLAO</name>
<evidence type="ECO:0000313" key="7">
    <source>
        <dbReference type="Proteomes" id="UP000222163"/>
    </source>
</evidence>
<proteinExistence type="predicted"/>
<dbReference type="GO" id="GO:0005737">
    <property type="term" value="C:cytoplasm"/>
    <property type="evidence" value="ECO:0007669"/>
    <property type="project" value="InterPro"/>
</dbReference>
<evidence type="ECO:0000256" key="2">
    <source>
        <dbReference type="SAM" id="Phobius"/>
    </source>
</evidence>
<dbReference type="InterPro" id="IPR000073">
    <property type="entry name" value="AB_hydrolase_1"/>
</dbReference>
<evidence type="ECO:0000313" key="5">
    <source>
        <dbReference type="EMBL" id="MDP2542689.1"/>
    </source>
</evidence>
<dbReference type="Proteomes" id="UP001242342">
    <property type="component" value="Unassembled WGS sequence"/>
</dbReference>
<dbReference type="PANTHER" id="PTHR43722:SF1">
    <property type="entry name" value="PROLINE IMINOPEPTIDASE"/>
    <property type="match status" value="1"/>
</dbReference>
<comment type="caution">
    <text evidence="6">The sequence shown here is derived from an EMBL/GenBank/DDBJ whole genome shotgun (WGS) entry which is preliminary data.</text>
</comment>
<dbReference type="Pfam" id="PF00561">
    <property type="entry name" value="Abhydrolase_1"/>
    <property type="match status" value="1"/>
</dbReference>
<feature type="transmembrane region" description="Helical" evidence="2">
    <location>
        <begin position="593"/>
        <end position="614"/>
    </location>
</feature>
<dbReference type="GO" id="GO:0006508">
    <property type="term" value="P:proteolysis"/>
    <property type="evidence" value="ECO:0007669"/>
    <property type="project" value="InterPro"/>
</dbReference>
<reference evidence="6 7" key="1">
    <citation type="journal article" date="2016" name="Nat. Commun.">
        <title>Microbial interactions lead to rapid micro-scale successions on model marine particles.</title>
        <authorList>
            <person name="Datta M.S."/>
            <person name="Sliwerska E."/>
            <person name="Gore J."/>
            <person name="Polz M.F."/>
            <person name="Cordero O.X."/>
        </authorList>
    </citation>
    <scope>NUCLEOTIDE SEQUENCE [LARGE SCALE GENOMIC DNA]</scope>
    <source>
        <strain evidence="6 7">4G03</strain>
    </source>
</reference>
<protein>
    <recommendedName>
        <fullName evidence="1">Proline iminopeptidase</fullName>
    </recommendedName>
</protein>
<dbReference type="InterPro" id="IPR005944">
    <property type="entry name" value="Pro_iminopeptidase"/>
</dbReference>
<feature type="transmembrane region" description="Helical" evidence="2">
    <location>
        <begin position="552"/>
        <end position="573"/>
    </location>
</feature>
<keyword evidence="6" id="KW-0378">Hydrolase</keyword>
<feature type="domain" description="AB hydrolase-1" evidence="3">
    <location>
        <begin position="82"/>
        <end position="244"/>
    </location>
</feature>
<evidence type="ECO:0000259" key="3">
    <source>
        <dbReference type="Pfam" id="PF00561"/>
    </source>
</evidence>
<dbReference type="SUPFAM" id="SSF53474">
    <property type="entry name" value="alpha/beta-Hydrolases"/>
    <property type="match status" value="1"/>
</dbReference>
<keyword evidence="2" id="KW-0472">Membrane</keyword>
<dbReference type="Gene3D" id="3.40.50.1820">
    <property type="entry name" value="alpha/beta hydrolase"/>
    <property type="match status" value="2"/>
</dbReference>
<dbReference type="RefSeq" id="WP_099216494.1">
    <property type="nucleotide sequence ID" value="NZ_JAUYVU010000013.1"/>
</dbReference>
<dbReference type="EMBL" id="PDUU01000018">
    <property type="protein sequence ID" value="PHN96383.1"/>
    <property type="molecule type" value="Genomic_DNA"/>
</dbReference>
<evidence type="ECO:0000256" key="1">
    <source>
        <dbReference type="ARBA" id="ARBA00021843"/>
    </source>
</evidence>
<keyword evidence="8" id="KW-1185">Reference proteome</keyword>
<dbReference type="Pfam" id="PF08386">
    <property type="entry name" value="Abhydrolase_4"/>
    <property type="match status" value="1"/>
</dbReference>
<dbReference type="PANTHER" id="PTHR43722">
    <property type="entry name" value="PROLINE IMINOPEPTIDASE"/>
    <property type="match status" value="1"/>
</dbReference>
<organism evidence="6 7">
    <name type="scientific">Tenacibaculum discolor</name>
    <dbReference type="NCBI Taxonomy" id="361581"/>
    <lineage>
        <taxon>Bacteria</taxon>
        <taxon>Pseudomonadati</taxon>
        <taxon>Bacteroidota</taxon>
        <taxon>Flavobacteriia</taxon>
        <taxon>Flavobacteriales</taxon>
        <taxon>Flavobacteriaceae</taxon>
        <taxon>Tenacibaculum</taxon>
    </lineage>
</organism>
<evidence type="ECO:0000259" key="4">
    <source>
        <dbReference type="Pfam" id="PF08386"/>
    </source>
</evidence>